<gene>
    <name evidence="1" type="ORF">ACM44_13715</name>
</gene>
<dbReference type="STRING" id="1304281.ACM44_13715"/>
<organism evidence="1 2">
    <name type="scientific">Chryseobacterium koreense CCUG 49689</name>
    <dbReference type="NCBI Taxonomy" id="1304281"/>
    <lineage>
        <taxon>Bacteria</taxon>
        <taxon>Pseudomonadati</taxon>
        <taxon>Bacteroidota</taxon>
        <taxon>Flavobacteriia</taxon>
        <taxon>Flavobacteriales</taxon>
        <taxon>Weeksellaceae</taxon>
        <taxon>Chryseobacterium group</taxon>
        <taxon>Chryseobacterium</taxon>
    </lineage>
</organism>
<dbReference type="RefSeq" id="WP_048500624.1">
    <property type="nucleotide sequence ID" value="NZ_LFNG01000028.1"/>
</dbReference>
<reference evidence="1 2" key="1">
    <citation type="journal article" date="2004" name="Int. J. Syst. Evol. Microbiol.">
        <title>Kaistella koreensis gen. nov., sp. nov., a novel member of the Chryseobacterium-Bergeyella-Riemerella branch.</title>
        <authorList>
            <person name="Kim M.K."/>
            <person name="Im W.T."/>
            <person name="Shin Y.K."/>
            <person name="Lim J.H."/>
            <person name="Kim S.H."/>
            <person name="Lee B.C."/>
            <person name="Park M.Y."/>
            <person name="Lee K.Y."/>
            <person name="Lee S.T."/>
        </authorList>
    </citation>
    <scope>NUCLEOTIDE SEQUENCE [LARGE SCALE GENOMIC DNA]</scope>
    <source>
        <strain evidence="1 2">CCUG 49689</strain>
    </source>
</reference>
<accession>A0A0J7LM62</accession>
<evidence type="ECO:0000313" key="1">
    <source>
        <dbReference type="EMBL" id="KMQ70160.1"/>
    </source>
</evidence>
<keyword evidence="2" id="KW-1185">Reference proteome</keyword>
<protein>
    <submittedName>
        <fullName evidence="1">Uncharacterized protein</fullName>
    </submittedName>
</protein>
<comment type="caution">
    <text evidence="1">The sequence shown here is derived from an EMBL/GenBank/DDBJ whole genome shotgun (WGS) entry which is preliminary data.</text>
</comment>
<proteinExistence type="predicted"/>
<dbReference type="Proteomes" id="UP000035900">
    <property type="component" value="Unassembled WGS sequence"/>
</dbReference>
<dbReference type="OrthoDB" id="1340494at2"/>
<dbReference type="EMBL" id="LFNG01000028">
    <property type="protein sequence ID" value="KMQ70160.1"/>
    <property type="molecule type" value="Genomic_DNA"/>
</dbReference>
<sequence>MYWQNDYYETAFCDEQTNGKQLVAANEDMVRLFRKINAPDTLTVNNAIGRVWYDKSDKKVEFFTHYGLSPRTGKTLKPVTKYIIEKYVVN</sequence>
<name>A0A0J7LM62_9FLAO</name>
<evidence type="ECO:0000313" key="2">
    <source>
        <dbReference type="Proteomes" id="UP000035900"/>
    </source>
</evidence>
<dbReference type="AlphaFoldDB" id="A0A0J7LM62"/>
<dbReference type="PATRIC" id="fig|1304281.5.peg.2972"/>